<evidence type="ECO:0000313" key="2">
    <source>
        <dbReference type="Proteomes" id="UP000199017"/>
    </source>
</evidence>
<organism evidence="1 2">
    <name type="scientific">Alteribacillus bidgolensis</name>
    <dbReference type="NCBI Taxonomy" id="930129"/>
    <lineage>
        <taxon>Bacteria</taxon>
        <taxon>Bacillati</taxon>
        <taxon>Bacillota</taxon>
        <taxon>Bacilli</taxon>
        <taxon>Bacillales</taxon>
        <taxon>Bacillaceae</taxon>
        <taxon>Alteribacillus</taxon>
    </lineage>
</organism>
<protein>
    <submittedName>
        <fullName evidence="1">Uncharacterized protein</fullName>
    </submittedName>
</protein>
<evidence type="ECO:0000313" key="1">
    <source>
        <dbReference type="EMBL" id="SDI68653.1"/>
    </source>
</evidence>
<gene>
    <name evidence="1" type="ORF">SAMN05216352_11092</name>
</gene>
<dbReference type="EMBL" id="FNDU01000010">
    <property type="protein sequence ID" value="SDI68653.1"/>
    <property type="molecule type" value="Genomic_DNA"/>
</dbReference>
<keyword evidence="2" id="KW-1185">Reference proteome</keyword>
<name>A0A1G8ML72_9BACI</name>
<reference evidence="1 2" key="1">
    <citation type="submission" date="2016-10" db="EMBL/GenBank/DDBJ databases">
        <authorList>
            <person name="de Groot N.N."/>
        </authorList>
    </citation>
    <scope>NUCLEOTIDE SEQUENCE [LARGE SCALE GENOMIC DNA]</scope>
    <source>
        <strain evidence="2">P4B,CCM 7963,CECT 7998,DSM 25260,IBRC-M 10614,KCTC 13821</strain>
    </source>
</reference>
<proteinExistence type="predicted"/>
<sequence length="185" mass="22044">MEEQFDSFFKQEGPFYPVQGFKMDSWKRAVQDVINEVAADVLKYKQEERTAVLLTDVFKEKWQMLSPLWFRHNTSYYLWLVHVSGLLLPFLEKEPGDMAGWIQYREYPKAWSRQHFTVPIIKDNECFTIYIFEKNEKLLTKAAEAMALNVHYSEGESPEYLQLRSMENGRTALYRITHTDRRKQG</sequence>
<accession>A0A1G8ML72</accession>
<dbReference type="Proteomes" id="UP000199017">
    <property type="component" value="Unassembled WGS sequence"/>
</dbReference>
<dbReference type="AlphaFoldDB" id="A0A1G8ML72"/>
<dbReference type="RefSeq" id="WP_091586789.1">
    <property type="nucleotide sequence ID" value="NZ_FNDU01000010.1"/>
</dbReference>
<dbReference type="OrthoDB" id="2695569at2"/>